<feature type="transmembrane region" description="Helical" evidence="6">
    <location>
        <begin position="240"/>
        <end position="264"/>
    </location>
</feature>
<dbReference type="InterPro" id="IPR036259">
    <property type="entry name" value="MFS_trans_sf"/>
</dbReference>
<evidence type="ECO:0000313" key="8">
    <source>
        <dbReference type="EMBL" id="TWU16256.1"/>
    </source>
</evidence>
<dbReference type="PANTHER" id="PTHR43385">
    <property type="entry name" value="RIBOFLAVIN TRANSPORTER RIBJ"/>
    <property type="match status" value="1"/>
</dbReference>
<dbReference type="AlphaFoldDB" id="A0A5C6BYA8"/>
<dbReference type="GO" id="GO:0022857">
    <property type="term" value="F:transmembrane transporter activity"/>
    <property type="evidence" value="ECO:0007669"/>
    <property type="project" value="InterPro"/>
</dbReference>
<keyword evidence="4 6" id="KW-1133">Transmembrane helix</keyword>
<dbReference type="PANTHER" id="PTHR43385:SF1">
    <property type="entry name" value="RIBOFLAVIN TRANSPORTER RIBJ"/>
    <property type="match status" value="1"/>
</dbReference>
<keyword evidence="5 6" id="KW-0472">Membrane</keyword>
<keyword evidence="3 6" id="KW-0812">Transmembrane</keyword>
<feature type="transmembrane region" description="Helical" evidence="6">
    <location>
        <begin position="142"/>
        <end position="164"/>
    </location>
</feature>
<dbReference type="Pfam" id="PF07690">
    <property type="entry name" value="MFS_1"/>
    <property type="match status" value="1"/>
</dbReference>
<evidence type="ECO:0000256" key="1">
    <source>
        <dbReference type="ARBA" id="ARBA00004141"/>
    </source>
</evidence>
<keyword evidence="9" id="KW-1185">Reference proteome</keyword>
<accession>A0A5C6BYA8</accession>
<gene>
    <name evidence="8" type="ORF">Poly21_34610</name>
</gene>
<dbReference type="PROSITE" id="PS50850">
    <property type="entry name" value="MFS"/>
    <property type="match status" value="1"/>
</dbReference>
<dbReference type="RefSeq" id="WP_146407947.1">
    <property type="nucleotide sequence ID" value="NZ_SJPU01000002.1"/>
</dbReference>
<feature type="transmembrane region" description="Helical" evidence="6">
    <location>
        <begin position="35"/>
        <end position="52"/>
    </location>
</feature>
<feature type="transmembrane region" description="Helical" evidence="6">
    <location>
        <begin position="59"/>
        <end position="78"/>
    </location>
</feature>
<evidence type="ECO:0000256" key="3">
    <source>
        <dbReference type="ARBA" id="ARBA00022692"/>
    </source>
</evidence>
<evidence type="ECO:0000256" key="2">
    <source>
        <dbReference type="ARBA" id="ARBA00022448"/>
    </source>
</evidence>
<dbReference type="InterPro" id="IPR020846">
    <property type="entry name" value="MFS_dom"/>
</dbReference>
<dbReference type="Gene3D" id="1.20.1250.20">
    <property type="entry name" value="MFS general substrate transporter like domains"/>
    <property type="match status" value="2"/>
</dbReference>
<feature type="transmembrane region" description="Helical" evidence="6">
    <location>
        <begin position="90"/>
        <end position="121"/>
    </location>
</feature>
<feature type="domain" description="Major facilitator superfamily (MFS) profile" evidence="7">
    <location>
        <begin position="1"/>
        <end position="420"/>
    </location>
</feature>
<evidence type="ECO:0000259" key="7">
    <source>
        <dbReference type="PROSITE" id="PS50850"/>
    </source>
</evidence>
<feature type="transmembrane region" description="Helical" evidence="6">
    <location>
        <begin position="369"/>
        <end position="387"/>
    </location>
</feature>
<comment type="caution">
    <text evidence="8">The sequence shown here is derived from an EMBL/GenBank/DDBJ whole genome shotgun (WGS) entry which is preliminary data.</text>
</comment>
<keyword evidence="2" id="KW-0813">Transport</keyword>
<evidence type="ECO:0000256" key="4">
    <source>
        <dbReference type="ARBA" id="ARBA00022989"/>
    </source>
</evidence>
<feature type="transmembrane region" description="Helical" evidence="6">
    <location>
        <begin position="12"/>
        <end position="29"/>
    </location>
</feature>
<feature type="transmembrane region" description="Helical" evidence="6">
    <location>
        <begin position="307"/>
        <end position="325"/>
    </location>
</feature>
<dbReference type="GO" id="GO:0016020">
    <property type="term" value="C:membrane"/>
    <property type="evidence" value="ECO:0007669"/>
    <property type="project" value="UniProtKB-SubCell"/>
</dbReference>
<dbReference type="InterPro" id="IPR011701">
    <property type="entry name" value="MFS"/>
</dbReference>
<evidence type="ECO:0000256" key="6">
    <source>
        <dbReference type="SAM" id="Phobius"/>
    </source>
</evidence>
<dbReference type="SUPFAM" id="SSF103473">
    <property type="entry name" value="MFS general substrate transporter"/>
    <property type="match status" value="1"/>
</dbReference>
<comment type="subcellular location">
    <subcellularLocation>
        <location evidence="1">Membrane</location>
        <topology evidence="1">Multi-pass membrane protein</topology>
    </subcellularLocation>
</comment>
<name>A0A5C6BYA8_9BACT</name>
<feature type="transmembrane region" description="Helical" evidence="6">
    <location>
        <begin position="276"/>
        <end position="295"/>
    </location>
</feature>
<feature type="transmembrane region" description="Helical" evidence="6">
    <location>
        <begin position="393"/>
        <end position="415"/>
    </location>
</feature>
<evidence type="ECO:0000313" key="9">
    <source>
        <dbReference type="Proteomes" id="UP000319908"/>
    </source>
</evidence>
<dbReference type="InterPro" id="IPR052983">
    <property type="entry name" value="MFS_Riboflavin_Transporter"/>
</dbReference>
<reference evidence="8 9" key="1">
    <citation type="journal article" date="2020" name="Antonie Van Leeuwenhoek">
        <title>Rhodopirellula heiligendammensis sp. nov., Rhodopirellula pilleata sp. nov., and Rhodopirellula solitaria sp. nov. isolated from natural or artificial marine surfaces in Northern Germany and California, USA, and emended description of the genus Rhodopirellula.</title>
        <authorList>
            <person name="Kallscheuer N."/>
            <person name="Wiegand S."/>
            <person name="Jogler M."/>
            <person name="Boedeker C."/>
            <person name="Peeters S.H."/>
            <person name="Rast P."/>
            <person name="Heuer A."/>
            <person name="Jetten M.S.M."/>
            <person name="Rohde M."/>
            <person name="Jogler C."/>
        </authorList>
    </citation>
    <scope>NUCLEOTIDE SEQUENCE [LARGE SCALE GENOMIC DNA]</scope>
    <source>
        <strain evidence="8 9">Poly21</strain>
    </source>
</reference>
<sequence>MNYLSNGLSRRLPFFYGYVMLPIAMLMQIGTSPGQTFAVSAFTPALLASLELSESRLALAYMLGTFLAAAPLSMVGPFSDRFGLRLTSLIVVALLSGACYFASTVTGFATLLLAFFLLRFLGQGSLTLLNQNTTAMWFRSRIGRVSAILSIGTAAAFAWVPQMLSEAIQDHGWRSTYQVMAVLVAVILLPLIALLYRNKPEEIGQMLDGMTTKERHASHLAPTATSDDPAMTLADAGRTATFYILAAISAVWAMIGTGIVFYLFTLCEDRGLQSSTATALFKTFGLSMLAMQFVGSVATDYLRLDRLLGLGAVLLCVGLALIWFAQTSLLMHGFAICFGGGQGLLMAVTGVVWVRYYGRKHLGSIRGSVWCATVAGSGLGPLVMGAVKDATASYDTALLMFLLLLTPLAIAAWFVRPPVTHTHPV</sequence>
<organism evidence="8 9">
    <name type="scientific">Allorhodopirellula heiligendammensis</name>
    <dbReference type="NCBI Taxonomy" id="2714739"/>
    <lineage>
        <taxon>Bacteria</taxon>
        <taxon>Pseudomonadati</taxon>
        <taxon>Planctomycetota</taxon>
        <taxon>Planctomycetia</taxon>
        <taxon>Pirellulales</taxon>
        <taxon>Pirellulaceae</taxon>
        <taxon>Allorhodopirellula</taxon>
    </lineage>
</organism>
<feature type="transmembrane region" description="Helical" evidence="6">
    <location>
        <begin position="331"/>
        <end position="357"/>
    </location>
</feature>
<feature type="transmembrane region" description="Helical" evidence="6">
    <location>
        <begin position="176"/>
        <end position="196"/>
    </location>
</feature>
<evidence type="ECO:0000256" key="5">
    <source>
        <dbReference type="ARBA" id="ARBA00023136"/>
    </source>
</evidence>
<dbReference type="Proteomes" id="UP000319908">
    <property type="component" value="Unassembled WGS sequence"/>
</dbReference>
<dbReference type="EMBL" id="SJPU01000002">
    <property type="protein sequence ID" value="TWU16256.1"/>
    <property type="molecule type" value="Genomic_DNA"/>
</dbReference>
<dbReference type="OrthoDB" id="182417at2"/>
<proteinExistence type="predicted"/>
<protein>
    <submittedName>
        <fullName evidence="8">Major Facilitator Superfamily protein</fullName>
    </submittedName>
</protein>